<feature type="compositionally biased region" description="Polar residues" evidence="1">
    <location>
        <begin position="83"/>
        <end position="108"/>
    </location>
</feature>
<evidence type="ECO:0000313" key="2">
    <source>
        <dbReference type="EMBL" id="CAG6588020.1"/>
    </source>
</evidence>
<name>A0A8D8K8F0_CULPI</name>
<dbReference type="AlphaFoldDB" id="A0A8D8K8F0"/>
<feature type="region of interest" description="Disordered" evidence="1">
    <location>
        <begin position="60"/>
        <end position="118"/>
    </location>
</feature>
<evidence type="ECO:0000256" key="1">
    <source>
        <dbReference type="SAM" id="MobiDB-lite"/>
    </source>
</evidence>
<protein>
    <submittedName>
        <fullName evidence="2">(northern house mosquito) hypothetical protein</fullName>
    </submittedName>
</protein>
<organism evidence="2">
    <name type="scientific">Culex pipiens</name>
    <name type="common">House mosquito</name>
    <dbReference type="NCBI Taxonomy" id="7175"/>
    <lineage>
        <taxon>Eukaryota</taxon>
        <taxon>Metazoa</taxon>
        <taxon>Ecdysozoa</taxon>
        <taxon>Arthropoda</taxon>
        <taxon>Hexapoda</taxon>
        <taxon>Insecta</taxon>
        <taxon>Pterygota</taxon>
        <taxon>Neoptera</taxon>
        <taxon>Endopterygota</taxon>
        <taxon>Diptera</taxon>
        <taxon>Nematocera</taxon>
        <taxon>Culicoidea</taxon>
        <taxon>Culicidae</taxon>
        <taxon>Culicinae</taxon>
        <taxon>Culicini</taxon>
        <taxon>Culex</taxon>
        <taxon>Culex</taxon>
    </lineage>
</organism>
<dbReference type="EMBL" id="HBUE01320965">
    <property type="protein sequence ID" value="CAG6588020.1"/>
    <property type="molecule type" value="Transcribed_RNA"/>
</dbReference>
<dbReference type="EMBL" id="HBUE01214449">
    <property type="protein sequence ID" value="CAG6536029.1"/>
    <property type="molecule type" value="Transcribed_RNA"/>
</dbReference>
<accession>A0A8D8K8F0</accession>
<sequence length="138" mass="15514">MSKKSDAGKPSRTANANVSMQNLWSDFPFIHKNVVPQAQPPEARGLSALRSVVQKQKHSACAYQSKTMLNRQFPDRGERRSVGNYQSGGASNHGHLNTECTPKSSSSNELKKVDIRRSKTQKIQNKCKEYICVKLHMR</sequence>
<proteinExistence type="predicted"/>
<reference evidence="2" key="1">
    <citation type="submission" date="2021-05" db="EMBL/GenBank/DDBJ databases">
        <authorList>
            <person name="Alioto T."/>
            <person name="Alioto T."/>
            <person name="Gomez Garrido J."/>
        </authorList>
    </citation>
    <scope>NUCLEOTIDE SEQUENCE</scope>
</reference>